<dbReference type="AlphaFoldDB" id="A0A1M4ZD99"/>
<dbReference type="STRING" id="1302690.BUE76_21920"/>
<dbReference type="Proteomes" id="UP000184368">
    <property type="component" value="Unassembled WGS sequence"/>
</dbReference>
<proteinExistence type="predicted"/>
<sequence length="337" mass="36793">MVIATAEQPLLRAVPSPLLLQRLRALQGLCEEAGAYTRLYLPFDFTKTPPAQALTLLPPVLRFYLQPTHPGALLPSGLFFDRRRLWLAPSADGVDYTFQQRTVRCRPCSTGKVAGVPDLAEPLPARMTRDALAKAVGQSLGTDTQALDLKVTVDATVVVIEREQDWASLQSLLLQKTDAVISLSVHRASTNALLKTFPRVWVTEGVLPPGTLGIVNIPRASLLTTETDAEKYALLNQFIVHLPALQATVNLTLAASRFDAGARLFFNEAEVAGPTVQPHPQLPGYKQVTATVNGYTPYLQQRRQVVVQNGSHKTTVPVAPLNRYDPTTNTATLFITT</sequence>
<name>A0A1M4ZD99_9BACT</name>
<reference evidence="1 2" key="1">
    <citation type="submission" date="2016-11" db="EMBL/GenBank/DDBJ databases">
        <authorList>
            <person name="Jaros S."/>
            <person name="Januszkiewicz K."/>
            <person name="Wedrychowicz H."/>
        </authorList>
    </citation>
    <scope>NUCLEOTIDE SEQUENCE [LARGE SCALE GENOMIC DNA]</scope>
    <source>
        <strain evidence="1 2">DSM 26897</strain>
    </source>
</reference>
<gene>
    <name evidence="1" type="ORF">SAMN05444008_105182</name>
</gene>
<evidence type="ECO:0000313" key="1">
    <source>
        <dbReference type="EMBL" id="SHF16014.1"/>
    </source>
</evidence>
<dbReference type="EMBL" id="FQUO01000005">
    <property type="protein sequence ID" value="SHF16014.1"/>
    <property type="molecule type" value="Genomic_DNA"/>
</dbReference>
<protein>
    <submittedName>
        <fullName evidence="1">Uncharacterized protein</fullName>
    </submittedName>
</protein>
<accession>A0A1M4ZD99</accession>
<organism evidence="1 2">
    <name type="scientific">Cnuella takakiae</name>
    <dbReference type="NCBI Taxonomy" id="1302690"/>
    <lineage>
        <taxon>Bacteria</taxon>
        <taxon>Pseudomonadati</taxon>
        <taxon>Bacteroidota</taxon>
        <taxon>Chitinophagia</taxon>
        <taxon>Chitinophagales</taxon>
        <taxon>Chitinophagaceae</taxon>
        <taxon>Cnuella</taxon>
    </lineage>
</organism>
<keyword evidence="2" id="KW-1185">Reference proteome</keyword>
<evidence type="ECO:0000313" key="2">
    <source>
        <dbReference type="Proteomes" id="UP000184368"/>
    </source>
</evidence>